<dbReference type="PANTHER" id="PTHR21357">
    <property type="entry name" value="FAM172 FAMILY PROTEIN HOMOLOG CG10038"/>
    <property type="match status" value="1"/>
</dbReference>
<accession>A0ABR2JQK2</accession>
<dbReference type="InterPro" id="IPR053858">
    <property type="entry name" value="Arb2_dom"/>
</dbReference>
<name>A0ABR2JQK2_9EUKA</name>
<dbReference type="EMBL" id="JAPFFF010000010">
    <property type="protein sequence ID" value="KAK8881182.1"/>
    <property type="molecule type" value="Genomic_DNA"/>
</dbReference>
<dbReference type="SUPFAM" id="SSF53474">
    <property type="entry name" value="alpha/beta-Hydrolases"/>
    <property type="match status" value="1"/>
</dbReference>
<dbReference type="InterPro" id="IPR029058">
    <property type="entry name" value="AB_hydrolase_fold"/>
</dbReference>
<evidence type="ECO:0000259" key="1">
    <source>
        <dbReference type="Pfam" id="PF22749"/>
    </source>
</evidence>
<dbReference type="PANTHER" id="PTHR21357:SF4">
    <property type="entry name" value="FAM172 FAMILY PROTEIN HOMOLOG CG10038"/>
    <property type="match status" value="1"/>
</dbReference>
<gene>
    <name evidence="2" type="ORF">M9Y10_003913</name>
</gene>
<sequence>MYEHVENSWTDPGTGKTLSFNNEGMFVDSEGNGPQKGFKNSDKFGDWLHAYIQQRLIEEGLVVQKVGNDVPIFHTPNAYNSPKKLLVLICGSGRIMAGLWSVGVCAYAGLKAGSVLPCLEEARKRNMEVIILNPNYEKSTYKHAEEVFHNYIIPSNPERVWIIAHSMGGSSTCDIVSQNPEWCIQHVPAFALTDGCEGLIHSKGFKINKWSHLKGINWIQSNEEVNLPLEDGYSTMHRSAATNDHPLTTFKAFPYIWEFFDQNGASSDQSPPLPEDFVGEENVEVHYYAK</sequence>
<feature type="domain" description="Arb2" evidence="1">
    <location>
        <begin position="66"/>
        <end position="135"/>
    </location>
</feature>
<reference evidence="2 3" key="1">
    <citation type="submission" date="2024-04" db="EMBL/GenBank/DDBJ databases">
        <title>Tritrichomonas musculus Genome.</title>
        <authorList>
            <person name="Alves-Ferreira E."/>
            <person name="Grigg M."/>
            <person name="Lorenzi H."/>
            <person name="Galac M."/>
        </authorList>
    </citation>
    <scope>NUCLEOTIDE SEQUENCE [LARGE SCALE GENOMIC DNA]</scope>
    <source>
        <strain evidence="2 3">EAF2021</strain>
    </source>
</reference>
<proteinExistence type="predicted"/>
<feature type="domain" description="Arb2" evidence="1">
    <location>
        <begin position="139"/>
        <end position="224"/>
    </location>
</feature>
<comment type="caution">
    <text evidence="2">The sequence shown here is derived from an EMBL/GenBank/DDBJ whole genome shotgun (WGS) entry which is preliminary data.</text>
</comment>
<evidence type="ECO:0000313" key="3">
    <source>
        <dbReference type="Proteomes" id="UP001470230"/>
    </source>
</evidence>
<evidence type="ECO:0000313" key="2">
    <source>
        <dbReference type="EMBL" id="KAK8881182.1"/>
    </source>
</evidence>
<keyword evidence="3" id="KW-1185">Reference proteome</keyword>
<protein>
    <recommendedName>
        <fullName evidence="1">Arb2 domain-containing protein</fullName>
    </recommendedName>
</protein>
<organism evidence="2 3">
    <name type="scientific">Tritrichomonas musculus</name>
    <dbReference type="NCBI Taxonomy" id="1915356"/>
    <lineage>
        <taxon>Eukaryota</taxon>
        <taxon>Metamonada</taxon>
        <taxon>Parabasalia</taxon>
        <taxon>Tritrichomonadida</taxon>
        <taxon>Tritrichomonadidae</taxon>
        <taxon>Tritrichomonas</taxon>
    </lineage>
</organism>
<dbReference type="Pfam" id="PF22749">
    <property type="entry name" value="Arb2"/>
    <property type="match status" value="2"/>
</dbReference>
<dbReference type="InterPro" id="IPR048263">
    <property type="entry name" value="Arb2"/>
</dbReference>
<dbReference type="Proteomes" id="UP001470230">
    <property type="component" value="Unassembled WGS sequence"/>
</dbReference>